<reference evidence="10" key="1">
    <citation type="submission" date="2021-03" db="EMBL/GenBank/DDBJ databases">
        <title>Draft genome sequence of rust myrtle Austropuccinia psidii MF-1, a brazilian biotype.</title>
        <authorList>
            <person name="Quecine M.C."/>
            <person name="Pachon D.M.R."/>
            <person name="Bonatelli M.L."/>
            <person name="Correr F.H."/>
            <person name="Franceschini L.M."/>
            <person name="Leite T.F."/>
            <person name="Margarido G.R.A."/>
            <person name="Almeida C.A."/>
            <person name="Ferrarezi J.A."/>
            <person name="Labate C.A."/>
        </authorList>
    </citation>
    <scope>NUCLEOTIDE SEQUENCE</scope>
    <source>
        <strain evidence="10">MF-1</strain>
    </source>
</reference>
<dbReference type="CDD" id="cd15860">
    <property type="entry name" value="SNARE_USE1"/>
    <property type="match status" value="1"/>
</dbReference>
<dbReference type="PANTHER" id="PTHR13050:SF7">
    <property type="entry name" value="VESICLE TRANSPORT PROTEIN USE1"/>
    <property type="match status" value="1"/>
</dbReference>
<keyword evidence="4" id="KW-0812">Transmembrane</keyword>
<keyword evidence="11" id="KW-1185">Reference proteome</keyword>
<proteinExistence type="inferred from homology"/>
<dbReference type="GO" id="GO:0005789">
    <property type="term" value="C:endoplasmic reticulum membrane"/>
    <property type="evidence" value="ECO:0007669"/>
    <property type="project" value="UniProtKB-SubCell"/>
</dbReference>
<evidence type="ECO:0000256" key="8">
    <source>
        <dbReference type="ARBA" id="ARBA00022989"/>
    </source>
</evidence>
<evidence type="ECO:0000313" key="10">
    <source>
        <dbReference type="EMBL" id="MBW0501890.1"/>
    </source>
</evidence>
<dbReference type="AlphaFoldDB" id="A0A9Q3DJ02"/>
<evidence type="ECO:0000256" key="1">
    <source>
        <dbReference type="ARBA" id="ARBA00004163"/>
    </source>
</evidence>
<dbReference type="GO" id="GO:0015031">
    <property type="term" value="P:protein transport"/>
    <property type="evidence" value="ECO:0007669"/>
    <property type="project" value="UniProtKB-KW"/>
</dbReference>
<evidence type="ECO:0000256" key="5">
    <source>
        <dbReference type="ARBA" id="ARBA00022824"/>
    </source>
</evidence>
<evidence type="ECO:0000256" key="4">
    <source>
        <dbReference type="ARBA" id="ARBA00022692"/>
    </source>
</evidence>
<keyword evidence="5" id="KW-0256">Endoplasmic reticulum</keyword>
<name>A0A9Q3DJ02_9BASI</name>
<keyword evidence="3" id="KW-0813">Transport</keyword>
<comment type="caution">
    <text evidence="10">The sequence shown here is derived from an EMBL/GenBank/DDBJ whole genome shotgun (WGS) entry which is preliminary data.</text>
</comment>
<accession>A0A9Q3DJ02</accession>
<comment type="similarity">
    <text evidence="2">Belongs to the USE1 family.</text>
</comment>
<dbReference type="GO" id="GO:0006890">
    <property type="term" value="P:retrograde vesicle-mediated transport, Golgi to endoplasmic reticulum"/>
    <property type="evidence" value="ECO:0007669"/>
    <property type="project" value="TreeGrafter"/>
</dbReference>
<dbReference type="OrthoDB" id="4506189at2759"/>
<evidence type="ECO:0000256" key="3">
    <source>
        <dbReference type="ARBA" id="ARBA00022448"/>
    </source>
</evidence>
<dbReference type="EMBL" id="AVOT02016543">
    <property type="protein sequence ID" value="MBW0501890.1"/>
    <property type="molecule type" value="Genomic_DNA"/>
</dbReference>
<gene>
    <name evidence="10" type="ORF">O181_041605</name>
</gene>
<keyword evidence="9" id="KW-0472">Membrane</keyword>
<keyword evidence="6" id="KW-0931">ER-Golgi transport</keyword>
<protein>
    <submittedName>
        <fullName evidence="10">Uncharacterized protein</fullName>
    </submittedName>
</protein>
<keyword evidence="8" id="KW-1133">Transmembrane helix</keyword>
<evidence type="ECO:0000256" key="2">
    <source>
        <dbReference type="ARBA" id="ARBA00007891"/>
    </source>
</evidence>
<dbReference type="GO" id="GO:0031201">
    <property type="term" value="C:SNARE complex"/>
    <property type="evidence" value="ECO:0007669"/>
    <property type="project" value="TreeGrafter"/>
</dbReference>
<dbReference type="InterPro" id="IPR019150">
    <property type="entry name" value="Vesicle_transport_protein_Use1"/>
</dbReference>
<evidence type="ECO:0000256" key="7">
    <source>
        <dbReference type="ARBA" id="ARBA00022927"/>
    </source>
</evidence>
<evidence type="ECO:0000256" key="6">
    <source>
        <dbReference type="ARBA" id="ARBA00022892"/>
    </source>
</evidence>
<sequence>MIALILIVGAPPPQRDWAVFLTDCSSSAVIIHTDSSRMKHISQEEIHSIRLITRLGDLSDKQLRPWCEKATGSEQAGETNSAGSRHWELKALQTTIQLAMSRLDEMLSDPIMLKTISSFQDPEILRQKLFVSHKKVQSLIQNFPPPNSPSPLPSPIFNIKEPELPLAPAHVPSLAIEAASKVQDEKLGRLDELGSEEKSKKPELLTPETILRKHASVQDELTDELSQMASQLKKNIYHFNHLLAEDQAVLLANQTKLERNSELMKKEGGRLGETQLNGFLVQATWLRTTLSISLKAT</sequence>
<evidence type="ECO:0000313" key="11">
    <source>
        <dbReference type="Proteomes" id="UP000765509"/>
    </source>
</evidence>
<dbReference type="GO" id="GO:0005484">
    <property type="term" value="F:SNAP receptor activity"/>
    <property type="evidence" value="ECO:0007669"/>
    <property type="project" value="TreeGrafter"/>
</dbReference>
<keyword evidence="7" id="KW-0653">Protein transport</keyword>
<organism evidence="10 11">
    <name type="scientific">Austropuccinia psidii MF-1</name>
    <dbReference type="NCBI Taxonomy" id="1389203"/>
    <lineage>
        <taxon>Eukaryota</taxon>
        <taxon>Fungi</taxon>
        <taxon>Dikarya</taxon>
        <taxon>Basidiomycota</taxon>
        <taxon>Pucciniomycotina</taxon>
        <taxon>Pucciniomycetes</taxon>
        <taxon>Pucciniales</taxon>
        <taxon>Sphaerophragmiaceae</taxon>
        <taxon>Austropuccinia</taxon>
    </lineage>
</organism>
<evidence type="ECO:0000256" key="9">
    <source>
        <dbReference type="ARBA" id="ARBA00023136"/>
    </source>
</evidence>
<dbReference type="PANTHER" id="PTHR13050">
    <property type="entry name" value="USE1-LIKE PROTEIN"/>
    <property type="match status" value="1"/>
</dbReference>
<comment type="subcellular location">
    <subcellularLocation>
        <location evidence="1">Endoplasmic reticulum membrane</location>
        <topology evidence="1">Single-pass type IV membrane protein</topology>
    </subcellularLocation>
</comment>
<dbReference type="Proteomes" id="UP000765509">
    <property type="component" value="Unassembled WGS sequence"/>
</dbReference>